<feature type="region of interest" description="Disordered" evidence="1">
    <location>
        <begin position="1"/>
        <end position="20"/>
    </location>
</feature>
<dbReference type="RefSeq" id="XP_046053669.1">
    <property type="nucleotide sequence ID" value="XM_046191794.1"/>
</dbReference>
<protein>
    <submittedName>
        <fullName evidence="2">Uncharacterized protein</fullName>
    </submittedName>
</protein>
<proteinExistence type="predicted"/>
<evidence type="ECO:0000313" key="2">
    <source>
        <dbReference type="EMBL" id="KAH7264934.1"/>
    </source>
</evidence>
<accession>A0A9P9HW56</accession>
<name>A0A9P9HW56_FUSRE</name>
<evidence type="ECO:0000313" key="3">
    <source>
        <dbReference type="Proteomes" id="UP000720189"/>
    </source>
</evidence>
<dbReference type="AlphaFoldDB" id="A0A9P9HW56"/>
<feature type="compositionally biased region" description="Basic and acidic residues" evidence="1">
    <location>
        <begin position="1"/>
        <end position="16"/>
    </location>
</feature>
<dbReference type="GeneID" id="70221748"/>
<keyword evidence="3" id="KW-1185">Reference proteome</keyword>
<comment type="caution">
    <text evidence="2">The sequence shown here is derived from an EMBL/GenBank/DDBJ whole genome shotgun (WGS) entry which is preliminary data.</text>
</comment>
<organism evidence="2 3">
    <name type="scientific">Fusarium redolens</name>
    <dbReference type="NCBI Taxonomy" id="48865"/>
    <lineage>
        <taxon>Eukaryota</taxon>
        <taxon>Fungi</taxon>
        <taxon>Dikarya</taxon>
        <taxon>Ascomycota</taxon>
        <taxon>Pezizomycotina</taxon>
        <taxon>Sordariomycetes</taxon>
        <taxon>Hypocreomycetidae</taxon>
        <taxon>Hypocreales</taxon>
        <taxon>Nectriaceae</taxon>
        <taxon>Fusarium</taxon>
        <taxon>Fusarium redolens species complex</taxon>
    </lineage>
</organism>
<evidence type="ECO:0000256" key="1">
    <source>
        <dbReference type="SAM" id="MobiDB-lite"/>
    </source>
</evidence>
<dbReference type="EMBL" id="JAGMUX010000003">
    <property type="protein sequence ID" value="KAH7264934.1"/>
    <property type="molecule type" value="Genomic_DNA"/>
</dbReference>
<sequence length="82" mass="9522">MWERLGGDHEAPFEAKRRMKSPSRWVRLSVHFSTPHPNLALWPSSSIEFSCHAAAWTTKKKPCYIAHQTKQNFTKSRNIQSV</sequence>
<gene>
    <name evidence="2" type="ORF">BKA55DRAFT_557379</name>
</gene>
<dbReference type="Proteomes" id="UP000720189">
    <property type="component" value="Unassembled WGS sequence"/>
</dbReference>
<reference evidence="2" key="1">
    <citation type="journal article" date="2021" name="Nat. Commun.">
        <title>Genetic determinants of endophytism in the Arabidopsis root mycobiome.</title>
        <authorList>
            <person name="Mesny F."/>
            <person name="Miyauchi S."/>
            <person name="Thiergart T."/>
            <person name="Pickel B."/>
            <person name="Atanasova L."/>
            <person name="Karlsson M."/>
            <person name="Huettel B."/>
            <person name="Barry K.W."/>
            <person name="Haridas S."/>
            <person name="Chen C."/>
            <person name="Bauer D."/>
            <person name="Andreopoulos W."/>
            <person name="Pangilinan J."/>
            <person name="LaButti K."/>
            <person name="Riley R."/>
            <person name="Lipzen A."/>
            <person name="Clum A."/>
            <person name="Drula E."/>
            <person name="Henrissat B."/>
            <person name="Kohler A."/>
            <person name="Grigoriev I.V."/>
            <person name="Martin F.M."/>
            <person name="Hacquard S."/>
        </authorList>
    </citation>
    <scope>NUCLEOTIDE SEQUENCE</scope>
    <source>
        <strain evidence="2">MPI-CAGE-AT-0023</strain>
    </source>
</reference>
<feature type="non-terminal residue" evidence="2">
    <location>
        <position position="82"/>
    </location>
</feature>